<evidence type="ECO:0000313" key="3">
    <source>
        <dbReference type="Proteomes" id="UP001465755"/>
    </source>
</evidence>
<organism evidence="2 3">
    <name type="scientific">Symbiochloris irregularis</name>
    <dbReference type="NCBI Taxonomy" id="706552"/>
    <lineage>
        <taxon>Eukaryota</taxon>
        <taxon>Viridiplantae</taxon>
        <taxon>Chlorophyta</taxon>
        <taxon>core chlorophytes</taxon>
        <taxon>Trebouxiophyceae</taxon>
        <taxon>Trebouxiales</taxon>
        <taxon>Trebouxiaceae</taxon>
        <taxon>Symbiochloris</taxon>
    </lineage>
</organism>
<gene>
    <name evidence="2" type="ORF">WJX73_002095</name>
</gene>
<sequence length="829" mass="88087">MQAQDLTLTQLNDCTWGTDDKDQRDKGGYTSVVWLQAPATSLLRFGDASRAQMMVQATKELQATDNCRVLGFKYQIYAAVGLGHSGPAPHLVVLLEMPNYSGANLNLASPLVITATTTDRGMAVDRVVKLYLLQPLEEAGIPVKWAKQALREISPELCATTMDALVGQPGIFAADATARSWLGDLFSHLAVAWVQKYPDRKSGAGSSAPASSTTTALQQTSGQNGEGSQAELPGPSRTTAEVGMASRPQRKAAVEASERMRAASTRPRRQTQPSMLLLGDGDDLQIAAGRVAQVNALHMSPTATNILQQLGGALERVLPDPIKALKLIVVGGMAISVGLGTPTYSGQLTIIPQHVVPVQQPTSLPHSAANNTITMRAPNLTPAELEGSITHQHAVQDLEELTAASDTGSDSSEKAEDVGELEEAPALQCPLSLIIEYPWVTDGAALAVAAGVTNTSEGFWAVMQQALMLLVVRPWAACSLLFAGVMAISWLLQKICWLVASWGLHHARTCESALEEKALHHLGYQDHLSQQWSCCHMSSVPLTHPVAAPPFPEQVPEEVHLSEKENIAPSPSGSQSSNAPVDEQDSGSQAAEDGGMHAAPPAPLAEQGSGAAAPGNAAEAAQQPAAAPAAETQPAPPPPSALPAAARPPAAIPGPPAVGTQAQHTRLGELLFTVSGLQDPTTAEYSHLTFIVRELMVDWRDSAGLRAATLALCELCEREIPLGLLQQVANEFIVKLLPLLLLTYTGTAGQAPAENRVQANAYAASTLQQLMSPQRHVFTALLARKAKDLMQEYRYSRERPYLRAADLQRFNTAIKTAEQENDSLASQVA</sequence>
<dbReference type="PANTHER" id="PTHR48125">
    <property type="entry name" value="LP07818P1"/>
    <property type="match status" value="1"/>
</dbReference>
<evidence type="ECO:0000313" key="2">
    <source>
        <dbReference type="EMBL" id="KAK9812177.1"/>
    </source>
</evidence>
<feature type="compositionally biased region" description="Basic and acidic residues" evidence="1">
    <location>
        <begin position="252"/>
        <end position="261"/>
    </location>
</feature>
<dbReference type="AlphaFoldDB" id="A0AAW1PTP2"/>
<feature type="region of interest" description="Disordered" evidence="1">
    <location>
        <begin position="201"/>
        <end position="275"/>
    </location>
</feature>
<feature type="compositionally biased region" description="Basic and acidic residues" evidence="1">
    <location>
        <begin position="557"/>
        <end position="566"/>
    </location>
</feature>
<dbReference type="PANTHER" id="PTHR48125:SF10">
    <property type="entry name" value="OS12G0136300 PROTEIN"/>
    <property type="match status" value="1"/>
</dbReference>
<name>A0AAW1PTP2_9CHLO</name>
<evidence type="ECO:0000256" key="1">
    <source>
        <dbReference type="SAM" id="MobiDB-lite"/>
    </source>
</evidence>
<comment type="caution">
    <text evidence="2">The sequence shown here is derived from an EMBL/GenBank/DDBJ whole genome shotgun (WGS) entry which is preliminary data.</text>
</comment>
<feature type="region of interest" description="Disordered" evidence="1">
    <location>
        <begin position="548"/>
        <end position="662"/>
    </location>
</feature>
<feature type="compositionally biased region" description="Low complexity" evidence="1">
    <location>
        <begin position="610"/>
        <end position="633"/>
    </location>
</feature>
<protein>
    <submittedName>
        <fullName evidence="2">Uncharacterized protein</fullName>
    </submittedName>
</protein>
<dbReference type="Proteomes" id="UP001465755">
    <property type="component" value="Unassembled WGS sequence"/>
</dbReference>
<accession>A0AAW1PTP2</accession>
<dbReference type="EMBL" id="JALJOQ010000008">
    <property type="protein sequence ID" value="KAK9812177.1"/>
    <property type="molecule type" value="Genomic_DNA"/>
</dbReference>
<proteinExistence type="predicted"/>
<reference evidence="2 3" key="1">
    <citation type="journal article" date="2024" name="Nat. Commun.">
        <title>Phylogenomics reveals the evolutionary origins of lichenization in chlorophyte algae.</title>
        <authorList>
            <person name="Puginier C."/>
            <person name="Libourel C."/>
            <person name="Otte J."/>
            <person name="Skaloud P."/>
            <person name="Haon M."/>
            <person name="Grisel S."/>
            <person name="Petersen M."/>
            <person name="Berrin J.G."/>
            <person name="Delaux P.M."/>
            <person name="Dal Grande F."/>
            <person name="Keller J."/>
        </authorList>
    </citation>
    <scope>NUCLEOTIDE SEQUENCE [LARGE SCALE GENOMIC DNA]</scope>
    <source>
        <strain evidence="2 3">SAG 2036</strain>
    </source>
</reference>
<feature type="compositionally biased region" description="Polar residues" evidence="1">
    <location>
        <begin position="569"/>
        <end position="579"/>
    </location>
</feature>
<feature type="region of interest" description="Disordered" evidence="1">
    <location>
        <begin position="402"/>
        <end position="423"/>
    </location>
</feature>
<keyword evidence="3" id="KW-1185">Reference proteome</keyword>
<feature type="compositionally biased region" description="Low complexity" evidence="1">
    <location>
        <begin position="203"/>
        <end position="223"/>
    </location>
</feature>